<sequence>MHLPAAQLRHFVDGLFPFFAKFPLADSLASGGGHRWKAGHDLLLDLPGTFSQHGIVEGYRHAGHVLLTDFPTKAGIPIPGFSRAGLGQWLEGMGISNGWLNVNACDAGVGLFAVAEGSADLMQAFSGTLDMGAWTFVDTFVEGGVEVVLGCWLENPFLLAGGIENVLAGVVSAWKTFSVYVDPQSFFGASLTSALIGPVCPPFAVKMQNECLQAKASDREAPDKRETYLMFLSGVIILPLSR</sequence>
<accession>A0A842HHY0</accession>
<comment type="caution">
    <text evidence="1">The sequence shown here is derived from an EMBL/GenBank/DDBJ whole genome shotgun (WGS) entry which is preliminary data.</text>
</comment>
<dbReference type="AlphaFoldDB" id="A0A842HHY0"/>
<evidence type="ECO:0000313" key="2">
    <source>
        <dbReference type="Proteomes" id="UP000546464"/>
    </source>
</evidence>
<organism evidence="1 2">
    <name type="scientific">Ruficoccus amylovorans</name>
    <dbReference type="NCBI Taxonomy" id="1804625"/>
    <lineage>
        <taxon>Bacteria</taxon>
        <taxon>Pseudomonadati</taxon>
        <taxon>Verrucomicrobiota</taxon>
        <taxon>Opitutia</taxon>
        <taxon>Puniceicoccales</taxon>
        <taxon>Cerasicoccaceae</taxon>
        <taxon>Ruficoccus</taxon>
    </lineage>
</organism>
<reference evidence="1 2" key="1">
    <citation type="submission" date="2020-07" db="EMBL/GenBank/DDBJ databases">
        <authorList>
            <person name="Feng X."/>
        </authorList>
    </citation>
    <scope>NUCLEOTIDE SEQUENCE [LARGE SCALE GENOMIC DNA]</scope>
    <source>
        <strain evidence="1 2">JCM31066</strain>
    </source>
</reference>
<protein>
    <submittedName>
        <fullName evidence="1">Uncharacterized protein</fullName>
    </submittedName>
</protein>
<dbReference type="RefSeq" id="WP_185677053.1">
    <property type="nucleotide sequence ID" value="NZ_JACHVB010000062.1"/>
</dbReference>
<gene>
    <name evidence="1" type="ORF">H5P28_17835</name>
</gene>
<evidence type="ECO:0000313" key="1">
    <source>
        <dbReference type="EMBL" id="MBC2596133.1"/>
    </source>
</evidence>
<dbReference type="Proteomes" id="UP000546464">
    <property type="component" value="Unassembled WGS sequence"/>
</dbReference>
<dbReference type="EMBL" id="JACHVB010000062">
    <property type="protein sequence ID" value="MBC2596133.1"/>
    <property type="molecule type" value="Genomic_DNA"/>
</dbReference>
<proteinExistence type="predicted"/>
<name>A0A842HHY0_9BACT</name>
<keyword evidence="2" id="KW-1185">Reference proteome</keyword>